<dbReference type="InterPro" id="IPR045544">
    <property type="entry name" value="TCAD9"/>
</dbReference>
<feature type="domain" description="Ternary complex associated" evidence="2">
    <location>
        <begin position="768"/>
        <end position="837"/>
    </location>
</feature>
<name>A0A918FI26_9ACTN</name>
<gene>
    <name evidence="3" type="ORF">GCM10010251_64500</name>
</gene>
<dbReference type="InterPro" id="IPR011009">
    <property type="entry name" value="Kinase-like_dom_sf"/>
</dbReference>
<protein>
    <recommendedName>
        <fullName evidence="2">Ternary complex associated domain-containing protein</fullName>
    </recommendedName>
</protein>
<reference evidence="3" key="2">
    <citation type="submission" date="2020-09" db="EMBL/GenBank/DDBJ databases">
        <authorList>
            <person name="Sun Q."/>
            <person name="Ohkuma M."/>
        </authorList>
    </citation>
    <scope>NUCLEOTIDE SEQUENCE</scope>
    <source>
        <strain evidence="3">JCM 4346</strain>
    </source>
</reference>
<reference evidence="3" key="1">
    <citation type="journal article" date="2014" name="Int. J. Syst. Evol. Microbiol.">
        <title>Complete genome sequence of Corynebacterium casei LMG S-19264T (=DSM 44701T), isolated from a smear-ripened cheese.</title>
        <authorList>
            <consortium name="US DOE Joint Genome Institute (JGI-PGF)"/>
            <person name="Walter F."/>
            <person name="Albersmeier A."/>
            <person name="Kalinowski J."/>
            <person name="Ruckert C."/>
        </authorList>
    </citation>
    <scope>NUCLEOTIDE SEQUENCE</scope>
    <source>
        <strain evidence="3">JCM 4346</strain>
    </source>
</reference>
<proteinExistence type="predicted"/>
<evidence type="ECO:0000259" key="2">
    <source>
        <dbReference type="Pfam" id="PF19974"/>
    </source>
</evidence>
<accession>A0A918FI26</accession>
<comment type="caution">
    <text evidence="3">The sequence shown here is derived from an EMBL/GenBank/DDBJ whole genome shotgun (WGS) entry which is preliminary data.</text>
</comment>
<feature type="region of interest" description="Disordered" evidence="1">
    <location>
        <begin position="144"/>
        <end position="166"/>
    </location>
</feature>
<organism evidence="3 4">
    <name type="scientific">Streptomyces aurantiogriseus</name>
    <dbReference type="NCBI Taxonomy" id="66870"/>
    <lineage>
        <taxon>Bacteria</taxon>
        <taxon>Bacillati</taxon>
        <taxon>Actinomycetota</taxon>
        <taxon>Actinomycetes</taxon>
        <taxon>Kitasatosporales</taxon>
        <taxon>Streptomycetaceae</taxon>
        <taxon>Streptomyces</taxon>
    </lineage>
</organism>
<evidence type="ECO:0000313" key="3">
    <source>
        <dbReference type="EMBL" id="GGR38983.1"/>
    </source>
</evidence>
<keyword evidence="4" id="KW-1185">Reference proteome</keyword>
<dbReference type="RefSeq" id="WP_189941292.1">
    <property type="nucleotide sequence ID" value="NZ_BMSX01000017.1"/>
</dbReference>
<dbReference type="EMBL" id="BMSX01000017">
    <property type="protein sequence ID" value="GGR38983.1"/>
    <property type="molecule type" value="Genomic_DNA"/>
</dbReference>
<dbReference type="Proteomes" id="UP000658320">
    <property type="component" value="Unassembled WGS sequence"/>
</dbReference>
<evidence type="ECO:0000256" key="1">
    <source>
        <dbReference type="SAM" id="MobiDB-lite"/>
    </source>
</evidence>
<dbReference type="AlphaFoldDB" id="A0A918FI26"/>
<evidence type="ECO:0000313" key="4">
    <source>
        <dbReference type="Proteomes" id="UP000658320"/>
    </source>
</evidence>
<dbReference type="Gene3D" id="3.90.1200.10">
    <property type="match status" value="1"/>
</dbReference>
<dbReference type="Pfam" id="PF19974">
    <property type="entry name" value="TCAD9"/>
    <property type="match status" value="1"/>
</dbReference>
<sequence>MSPEDFQQALALTKAALRDAFQADPELEHSLPKAGPGLQKAAEQLAAGNLVGPVFQIANAAHDLVAHHYLQADAERARLLLELAVRLYESNNSTGTFNRSLDSCRNHLDTLGLTPIQHAAAPDVVEVRSPDAAALYIAVPKQTTPTATRPVPDTEVTDGTEPDGPANWERFLEEWRSGAEGETPVRELIEGLGEQITGLLAQHAPAAAERLRPLIEQDLRLLGEHLDGVMVPLEDSLAIHQRAKDARRASSQATTLYAKGDTVVGPAALRTRWLTSALWNRCLRRHMHTNDHQTVTDVLGYLQVFQIENRHRNEQRELLLTVTEATTLLTVGELQPFDLKRLWFVHGWLRHAVGIQLHIGGPDPLEPSVARRHDRVRDPHDDRRSIHAEQWATHLLNQWVDKQEYWRSVAFILLILSGWKTDQLERLLEALYPTSPLANKARDFWHQQAMDMLAKTRTVRVVKNAWEPGVATASSSLSMRDRDDDFLQLPNRLLQGVVAELAPRSHGTVVQGALFADRPVPTFLASDNFGPVGILKIDEAGKVQREKENFDEFGELLHPYYRSSKCVVGTTTIPNSSNGERYQAILTSYVFRESDKPTTLRGWLCKSGDLIVKAAGADKQSDRGHADDEVLRDVMQEVFLKALGPWLSNASRTIGDLRGEYPALRPASFERTSYAPGKDAESELAHFQSQDVAETFGIEGGLPWRPPALGPLLENSGLGRSPLVTERDIEVTNPLWLVAHAADVQRPDEDTAPLIDWLLYDPQYGMTTRSYLTCVSHGDLHGENILATGPDDRSPALYIIDFETTHRGHICKDFARLESALWSRTFPWNAGQLAEIRTWFAGALHGEDLWTAHIPEDADPQVRRVLTCVTKLRSILRDCEQRNWPFGDLEYQWALLASLLPFARYRDHHSRGNRHLPFLLAADVADVLVTKARSAV</sequence>
<dbReference type="SUPFAM" id="SSF56112">
    <property type="entry name" value="Protein kinase-like (PK-like)"/>
    <property type="match status" value="1"/>
</dbReference>